<protein>
    <submittedName>
        <fullName evidence="2">Uncharacterized protein</fullName>
    </submittedName>
</protein>
<evidence type="ECO:0000256" key="1">
    <source>
        <dbReference type="SAM" id="MobiDB-lite"/>
    </source>
</evidence>
<comment type="caution">
    <text evidence="2">The sequence shown here is derived from an EMBL/GenBank/DDBJ whole genome shotgun (WGS) entry which is preliminary data.</text>
</comment>
<name>A0A1F7Z1T7_9BACT</name>
<evidence type="ECO:0000313" key="2">
    <source>
        <dbReference type="EMBL" id="OGM32928.1"/>
    </source>
</evidence>
<reference evidence="2 3" key="1">
    <citation type="journal article" date="2016" name="Nat. Commun.">
        <title>Thousands of microbial genomes shed light on interconnected biogeochemical processes in an aquifer system.</title>
        <authorList>
            <person name="Anantharaman K."/>
            <person name="Brown C.T."/>
            <person name="Hug L.A."/>
            <person name="Sharon I."/>
            <person name="Castelle C.J."/>
            <person name="Probst A.J."/>
            <person name="Thomas B.C."/>
            <person name="Singh A."/>
            <person name="Wilkins M.J."/>
            <person name="Karaoz U."/>
            <person name="Brodie E.L."/>
            <person name="Williams K.H."/>
            <person name="Hubbard S.S."/>
            <person name="Banfield J.F."/>
        </authorList>
    </citation>
    <scope>NUCLEOTIDE SEQUENCE [LARGE SCALE GENOMIC DNA]</scope>
</reference>
<organism evidence="2 3">
    <name type="scientific">Candidatus Woesebacteria bacterium RIFCSPHIGHO2_01_FULL_44_21</name>
    <dbReference type="NCBI Taxonomy" id="1802503"/>
    <lineage>
        <taxon>Bacteria</taxon>
        <taxon>Candidatus Woeseibacteriota</taxon>
    </lineage>
</organism>
<accession>A0A1F7Z1T7</accession>
<evidence type="ECO:0000313" key="3">
    <source>
        <dbReference type="Proteomes" id="UP000178870"/>
    </source>
</evidence>
<feature type="region of interest" description="Disordered" evidence="1">
    <location>
        <begin position="89"/>
        <end position="114"/>
    </location>
</feature>
<feature type="region of interest" description="Disordered" evidence="1">
    <location>
        <begin position="17"/>
        <end position="46"/>
    </location>
</feature>
<feature type="compositionally biased region" description="Polar residues" evidence="1">
    <location>
        <begin position="23"/>
        <end position="46"/>
    </location>
</feature>
<dbReference type="AlphaFoldDB" id="A0A1F7Z1T7"/>
<dbReference type="Proteomes" id="UP000178870">
    <property type="component" value="Unassembled WGS sequence"/>
</dbReference>
<gene>
    <name evidence="2" type="ORF">A2803_05030</name>
</gene>
<feature type="compositionally biased region" description="Low complexity" evidence="1">
    <location>
        <begin position="91"/>
        <end position="105"/>
    </location>
</feature>
<dbReference type="EMBL" id="MGGP01000011">
    <property type="protein sequence ID" value="OGM32928.1"/>
    <property type="molecule type" value="Genomic_DNA"/>
</dbReference>
<proteinExistence type="predicted"/>
<feature type="compositionally biased region" description="Basic and acidic residues" evidence="1">
    <location>
        <begin position="137"/>
        <end position="147"/>
    </location>
</feature>
<feature type="region of interest" description="Disordered" evidence="1">
    <location>
        <begin position="127"/>
        <end position="147"/>
    </location>
</feature>
<sequence>MKGQVVQARRDLTDEFEKLGRSAKTQVTGIEQTPALGQSNPQIADPNQFSNAEALWAQEQRKNDERVQQLRTMISQMKVDENEAKLKRQQQEQAWQKAQEEAMQAGKPKEEDKRGFTAIISKATKRIKGRLGQVGKGKMEKGRAAGG</sequence>